<reference evidence="4 5" key="1">
    <citation type="submission" date="2024-01" db="EMBL/GenBank/DDBJ databases">
        <title>Seven novel Bacillus-like species.</title>
        <authorList>
            <person name="Liu G."/>
        </authorList>
    </citation>
    <scope>NUCLEOTIDE SEQUENCE [LARGE SCALE GENOMIC DNA]</scope>
    <source>
        <strain evidence="4 5">FJAT-51614</strain>
    </source>
</reference>
<dbReference type="PANTHER" id="PTHR43420">
    <property type="entry name" value="ACETYLTRANSFERASE"/>
    <property type="match status" value="1"/>
</dbReference>
<dbReference type="InterPro" id="IPR000182">
    <property type="entry name" value="GNAT_dom"/>
</dbReference>
<organism evidence="4 5">
    <name type="scientific">Psychrobacillus mangrovi</name>
    <dbReference type="NCBI Taxonomy" id="3117745"/>
    <lineage>
        <taxon>Bacteria</taxon>
        <taxon>Bacillati</taxon>
        <taxon>Bacillota</taxon>
        <taxon>Bacilli</taxon>
        <taxon>Bacillales</taxon>
        <taxon>Bacillaceae</taxon>
        <taxon>Psychrobacillus</taxon>
    </lineage>
</organism>
<comment type="caution">
    <text evidence="4">The sequence shown here is derived from an EMBL/GenBank/DDBJ whole genome shotgun (WGS) entry which is preliminary data.</text>
</comment>
<dbReference type="Gene3D" id="3.40.630.30">
    <property type="match status" value="1"/>
</dbReference>
<accession>A0ABU8F6P1</accession>
<keyword evidence="2" id="KW-0012">Acyltransferase</keyword>
<feature type="domain" description="N-acetyltransferase" evidence="3">
    <location>
        <begin position="1"/>
        <end position="168"/>
    </location>
</feature>
<evidence type="ECO:0000259" key="3">
    <source>
        <dbReference type="PROSITE" id="PS51186"/>
    </source>
</evidence>
<dbReference type="EMBL" id="JBAWSY010000010">
    <property type="protein sequence ID" value="MEI4770684.1"/>
    <property type="molecule type" value="Genomic_DNA"/>
</dbReference>
<gene>
    <name evidence="4" type="ORF">WAX74_13695</name>
</gene>
<dbReference type="RefSeq" id="WP_336498242.1">
    <property type="nucleotide sequence ID" value="NZ_JBAWSY010000010.1"/>
</dbReference>
<dbReference type="CDD" id="cd04301">
    <property type="entry name" value="NAT_SF"/>
    <property type="match status" value="1"/>
</dbReference>
<proteinExistence type="predicted"/>
<keyword evidence="1" id="KW-0808">Transferase</keyword>
<dbReference type="SUPFAM" id="SSF55729">
    <property type="entry name" value="Acyl-CoA N-acyltransferases (Nat)"/>
    <property type="match status" value="1"/>
</dbReference>
<dbReference type="PROSITE" id="PS51186">
    <property type="entry name" value="GNAT"/>
    <property type="match status" value="1"/>
</dbReference>
<dbReference type="Proteomes" id="UP001364890">
    <property type="component" value="Unassembled WGS sequence"/>
</dbReference>
<name>A0ABU8F6P1_9BACI</name>
<keyword evidence="5" id="KW-1185">Reference proteome</keyword>
<dbReference type="InterPro" id="IPR016181">
    <property type="entry name" value="Acyl_CoA_acyltransferase"/>
</dbReference>
<dbReference type="Pfam" id="PF00583">
    <property type="entry name" value="Acetyltransf_1"/>
    <property type="match status" value="1"/>
</dbReference>
<evidence type="ECO:0000256" key="2">
    <source>
        <dbReference type="ARBA" id="ARBA00023315"/>
    </source>
</evidence>
<sequence>MEIKMLSPEDAIDYWELRLEALQLSPEAFGTSYEEAIQRTNPIERVEKNLQTERNYTFGAYYHEKLVGMVTLVQEEGLKLRHRANIYAMYVSPQVRGKSVGKALLVEAINKAKTIKEIEKINLSVVSTNEAAKNLYTQLGFTVFGVEEKALKMNDTYFDEDHMALIIER</sequence>
<protein>
    <submittedName>
        <fullName evidence="4">GNAT family N-acetyltransferase</fullName>
    </submittedName>
</protein>
<evidence type="ECO:0000256" key="1">
    <source>
        <dbReference type="ARBA" id="ARBA00022679"/>
    </source>
</evidence>
<evidence type="ECO:0000313" key="5">
    <source>
        <dbReference type="Proteomes" id="UP001364890"/>
    </source>
</evidence>
<evidence type="ECO:0000313" key="4">
    <source>
        <dbReference type="EMBL" id="MEI4770684.1"/>
    </source>
</evidence>
<dbReference type="InterPro" id="IPR050680">
    <property type="entry name" value="YpeA/RimI_acetyltransf"/>
</dbReference>